<sequence length="314" mass="35494">MCEIFSHKNSGENMFQELPPLNALRSFEAAARLQSITLAAQELYVTHGAISKQVRLLENFLGFSLFVRQHRQLVLTDEGRQYLPQVQAALQTLANATAELKRQSLKAQTLAINVLPSLTINWLIPRMEEFKSHFPQLYVDLTIGDFAVDFANGRYDIAIRSATSEPQGMNVIKLMDEELCLVCSPLLAPKLKRPEDINKVTLLKHTTRPELWPYWARQLGITLTTEQKFGVEHFYMLSQAAASGMGAALIPRFFIEDQLKAGTLVIPFEAPFVSPYSYYLLTPKSSSLPRKSALFIDWLLSEFAPYRLKPNSGK</sequence>
<accession>A0AAD1NMW3</accession>
<dbReference type="GO" id="GO:0006351">
    <property type="term" value="P:DNA-templated transcription"/>
    <property type="evidence" value="ECO:0007669"/>
    <property type="project" value="TreeGrafter"/>
</dbReference>
<proteinExistence type="inferred from homology"/>
<dbReference type="GO" id="GO:0003700">
    <property type="term" value="F:DNA-binding transcription factor activity"/>
    <property type="evidence" value="ECO:0007669"/>
    <property type="project" value="InterPro"/>
</dbReference>
<dbReference type="SUPFAM" id="SSF46785">
    <property type="entry name" value="Winged helix' DNA-binding domain"/>
    <property type="match status" value="1"/>
</dbReference>
<dbReference type="InterPro" id="IPR036388">
    <property type="entry name" value="WH-like_DNA-bd_sf"/>
</dbReference>
<evidence type="ECO:0000259" key="5">
    <source>
        <dbReference type="PROSITE" id="PS50931"/>
    </source>
</evidence>
<dbReference type="AlphaFoldDB" id="A0AAD1NMW3"/>
<dbReference type="Gene3D" id="3.40.190.10">
    <property type="entry name" value="Periplasmic binding protein-like II"/>
    <property type="match status" value="2"/>
</dbReference>
<protein>
    <submittedName>
        <fullName evidence="6">LysR family transcriptional regulator</fullName>
    </submittedName>
</protein>
<dbReference type="PROSITE" id="PS50931">
    <property type="entry name" value="HTH_LYSR"/>
    <property type="match status" value="1"/>
</dbReference>
<organism evidence="6 7">
    <name type="scientific">Shewanella algae</name>
    <dbReference type="NCBI Taxonomy" id="38313"/>
    <lineage>
        <taxon>Bacteria</taxon>
        <taxon>Pseudomonadati</taxon>
        <taxon>Pseudomonadota</taxon>
        <taxon>Gammaproteobacteria</taxon>
        <taxon>Alteromonadales</taxon>
        <taxon>Shewanellaceae</taxon>
        <taxon>Shewanella</taxon>
    </lineage>
</organism>
<evidence type="ECO:0000256" key="3">
    <source>
        <dbReference type="ARBA" id="ARBA00023125"/>
    </source>
</evidence>
<feature type="domain" description="HTH lysR-type" evidence="5">
    <location>
        <begin position="19"/>
        <end position="76"/>
    </location>
</feature>
<evidence type="ECO:0000256" key="4">
    <source>
        <dbReference type="ARBA" id="ARBA00023163"/>
    </source>
</evidence>
<name>A0AAD1NMW3_9GAMM</name>
<keyword evidence="4" id="KW-0804">Transcription</keyword>
<evidence type="ECO:0000256" key="2">
    <source>
        <dbReference type="ARBA" id="ARBA00023015"/>
    </source>
</evidence>
<dbReference type="PANTHER" id="PTHR30537">
    <property type="entry name" value="HTH-TYPE TRANSCRIPTIONAL REGULATOR"/>
    <property type="match status" value="1"/>
</dbReference>
<keyword evidence="2" id="KW-0805">Transcription regulation</keyword>
<dbReference type="Gene3D" id="1.10.10.10">
    <property type="entry name" value="Winged helix-like DNA-binding domain superfamily/Winged helix DNA-binding domain"/>
    <property type="match status" value="1"/>
</dbReference>
<dbReference type="InterPro" id="IPR000847">
    <property type="entry name" value="LysR_HTH_N"/>
</dbReference>
<dbReference type="EMBL" id="AP024613">
    <property type="protein sequence ID" value="BCV45573.1"/>
    <property type="molecule type" value="Genomic_DNA"/>
</dbReference>
<dbReference type="FunFam" id="1.10.10.10:FF:000038">
    <property type="entry name" value="Glycine cleavage system transcriptional activator"/>
    <property type="match status" value="1"/>
</dbReference>
<keyword evidence="3" id="KW-0238">DNA-binding</keyword>
<dbReference type="GO" id="GO:0043565">
    <property type="term" value="F:sequence-specific DNA binding"/>
    <property type="evidence" value="ECO:0007669"/>
    <property type="project" value="TreeGrafter"/>
</dbReference>
<dbReference type="NCBIfam" id="NF008352">
    <property type="entry name" value="PRK11139.1"/>
    <property type="match status" value="1"/>
</dbReference>
<dbReference type="Proteomes" id="UP000825078">
    <property type="component" value="Chromosome"/>
</dbReference>
<dbReference type="SUPFAM" id="SSF53850">
    <property type="entry name" value="Periplasmic binding protein-like II"/>
    <property type="match status" value="1"/>
</dbReference>
<evidence type="ECO:0000313" key="6">
    <source>
        <dbReference type="EMBL" id="BCV45573.1"/>
    </source>
</evidence>
<dbReference type="PRINTS" id="PR00039">
    <property type="entry name" value="HTHLYSR"/>
</dbReference>
<evidence type="ECO:0000256" key="1">
    <source>
        <dbReference type="ARBA" id="ARBA00009437"/>
    </source>
</evidence>
<gene>
    <name evidence="6" type="ORF">TUM17379_25910</name>
</gene>
<comment type="similarity">
    <text evidence="1">Belongs to the LysR transcriptional regulatory family.</text>
</comment>
<dbReference type="PANTHER" id="PTHR30537:SF26">
    <property type="entry name" value="GLYCINE CLEAVAGE SYSTEM TRANSCRIPTIONAL ACTIVATOR"/>
    <property type="match status" value="1"/>
</dbReference>
<dbReference type="InterPro" id="IPR036390">
    <property type="entry name" value="WH_DNA-bd_sf"/>
</dbReference>
<dbReference type="InterPro" id="IPR058163">
    <property type="entry name" value="LysR-type_TF_proteobact-type"/>
</dbReference>
<dbReference type="Pfam" id="PF03466">
    <property type="entry name" value="LysR_substrate"/>
    <property type="match status" value="1"/>
</dbReference>
<dbReference type="Pfam" id="PF00126">
    <property type="entry name" value="HTH_1"/>
    <property type="match status" value="1"/>
</dbReference>
<reference evidence="6" key="1">
    <citation type="submission" date="2021-05" db="EMBL/GenBank/DDBJ databases">
        <title>Molecular characterization for Shewanella algae harboring chromosomal blaOXA-55-like strains isolated from clinical and environment sample.</title>
        <authorList>
            <person name="Ohama Y."/>
            <person name="Aoki K."/>
            <person name="Harada S."/>
            <person name="Moriya K."/>
            <person name="Ishii Y."/>
            <person name="Tateda K."/>
        </authorList>
    </citation>
    <scope>NUCLEOTIDE SEQUENCE</scope>
    <source>
        <strain evidence="6">TUM17379</strain>
    </source>
</reference>
<evidence type="ECO:0000313" key="7">
    <source>
        <dbReference type="Proteomes" id="UP000825078"/>
    </source>
</evidence>
<dbReference type="InterPro" id="IPR005119">
    <property type="entry name" value="LysR_subst-bd"/>
</dbReference>